<evidence type="ECO:0000313" key="6">
    <source>
        <dbReference type="Proteomes" id="UP001154329"/>
    </source>
</evidence>
<dbReference type="SMART" id="SM00225">
    <property type="entry name" value="BTB"/>
    <property type="match status" value="1"/>
</dbReference>
<dbReference type="PANTHER" id="PTHR24412:SF489">
    <property type="entry name" value="RING FINGER DOMAIN AND KELCH REPEAT-CONTAINING PROTEIN DDB_G0271372"/>
    <property type="match status" value="1"/>
</dbReference>
<dbReference type="Gene3D" id="3.30.710.10">
    <property type="entry name" value="Potassium Channel Kv1.1, Chain A"/>
    <property type="match status" value="1"/>
</dbReference>
<sequence>MEYFDLEVIDTDDQSEVTIHFDDDVNVEMNKSLLIENSAYFEAMFSGRYIESQIGHRIHIKDISHIGFMKVINSLKNNQVIFNDLEDLLLILEVSQILQFSFIIFQSTKIIEEKYLFTINAVNIFPKASKLRLKNLLDKAHAYILYNFTTILRKNKVGFLKLNEHDLHLLLKNINLNVENEKEVFDLIMDWCSMNDNYNFEYELAINCVYFKRMTQEQLKYCISKTKNIHLQNAIKVFINFTKNIQNTVSLTKPIRCIPHVLCAVKNEEDGHAFMYRWDWGIRQFVKFLRLDPLPINTTGYQVIIKDLDIYVLSGKKCIIEYGKKMWNEDMWKYNLLTEKWKILRDCKPFPRHYGLGYFCGDNLVLLGGVTKNRLANEVIEYYVKESDSLNYVTHKPLPSNNLIQMGVHQKLFITLEYKGNLVLIAKSQEPLCFYLTIDPSNKNVQNWSRRTIHLPEVVICGTTYNDTVYFLAYDRKRIISLHSYCPINDFCQKLKSFTIKYDEHTTMCAFNIDKVMVFKDDTLQYYSIGDIIIIEYKIQLNSFHSDYLLSVPMYLKSTY</sequence>
<dbReference type="SUPFAM" id="SSF54695">
    <property type="entry name" value="POZ domain"/>
    <property type="match status" value="1"/>
</dbReference>
<dbReference type="Proteomes" id="UP001154329">
    <property type="component" value="Chromosome 3"/>
</dbReference>
<reference evidence="5" key="1">
    <citation type="submission" date="2022-02" db="EMBL/GenBank/DDBJ databases">
        <authorList>
            <person name="King R."/>
        </authorList>
    </citation>
    <scope>NUCLEOTIDE SEQUENCE</scope>
</reference>
<dbReference type="Pfam" id="PF00651">
    <property type="entry name" value="BTB"/>
    <property type="match status" value="1"/>
</dbReference>
<protein>
    <recommendedName>
        <fullName evidence="4">BTB domain-containing protein</fullName>
    </recommendedName>
</protein>
<keyword evidence="1" id="KW-0880">Kelch repeat</keyword>
<dbReference type="InterPro" id="IPR011705">
    <property type="entry name" value="BACK"/>
</dbReference>
<dbReference type="SUPFAM" id="SSF117281">
    <property type="entry name" value="Kelch motif"/>
    <property type="match status" value="1"/>
</dbReference>
<name>A0A9P0NPX0_APHGO</name>
<evidence type="ECO:0000256" key="1">
    <source>
        <dbReference type="ARBA" id="ARBA00022441"/>
    </source>
</evidence>
<keyword evidence="2" id="KW-0677">Repeat</keyword>
<dbReference type="Gene3D" id="2.120.10.80">
    <property type="entry name" value="Kelch-type beta propeller"/>
    <property type="match status" value="1"/>
</dbReference>
<evidence type="ECO:0000313" key="5">
    <source>
        <dbReference type="EMBL" id="CAH1733063.1"/>
    </source>
</evidence>
<dbReference type="EMBL" id="OU899036">
    <property type="protein sequence ID" value="CAH1733063.1"/>
    <property type="molecule type" value="Genomic_DNA"/>
</dbReference>
<dbReference type="InterPro" id="IPR011333">
    <property type="entry name" value="SKP1/BTB/POZ_sf"/>
</dbReference>
<evidence type="ECO:0000256" key="2">
    <source>
        <dbReference type="ARBA" id="ARBA00022737"/>
    </source>
</evidence>
<feature type="domain" description="BTB" evidence="4">
    <location>
        <begin position="15"/>
        <end position="84"/>
    </location>
</feature>
<keyword evidence="3" id="KW-0009">Actin-binding</keyword>
<evidence type="ECO:0000259" key="4">
    <source>
        <dbReference type="PROSITE" id="PS50097"/>
    </source>
</evidence>
<accession>A0A9P0NPX0</accession>
<keyword evidence="6" id="KW-1185">Reference proteome</keyword>
<gene>
    <name evidence="5" type="ORF">APHIGO_LOCUS9444</name>
</gene>
<dbReference type="Pfam" id="PF07707">
    <property type="entry name" value="BACK"/>
    <property type="match status" value="1"/>
</dbReference>
<dbReference type="InterPro" id="IPR000210">
    <property type="entry name" value="BTB/POZ_dom"/>
</dbReference>
<dbReference type="Gene3D" id="1.25.40.420">
    <property type="match status" value="1"/>
</dbReference>
<dbReference type="InterPro" id="IPR015915">
    <property type="entry name" value="Kelch-typ_b-propeller"/>
</dbReference>
<evidence type="ECO:0000256" key="3">
    <source>
        <dbReference type="ARBA" id="ARBA00023203"/>
    </source>
</evidence>
<dbReference type="SMART" id="SM00875">
    <property type="entry name" value="BACK"/>
    <property type="match status" value="1"/>
</dbReference>
<proteinExistence type="predicted"/>
<dbReference type="AlphaFoldDB" id="A0A9P0NPX0"/>
<organism evidence="5 6">
    <name type="scientific">Aphis gossypii</name>
    <name type="common">Cotton aphid</name>
    <dbReference type="NCBI Taxonomy" id="80765"/>
    <lineage>
        <taxon>Eukaryota</taxon>
        <taxon>Metazoa</taxon>
        <taxon>Ecdysozoa</taxon>
        <taxon>Arthropoda</taxon>
        <taxon>Hexapoda</taxon>
        <taxon>Insecta</taxon>
        <taxon>Pterygota</taxon>
        <taxon>Neoptera</taxon>
        <taxon>Paraneoptera</taxon>
        <taxon>Hemiptera</taxon>
        <taxon>Sternorrhyncha</taxon>
        <taxon>Aphidomorpha</taxon>
        <taxon>Aphidoidea</taxon>
        <taxon>Aphididae</taxon>
        <taxon>Aphidini</taxon>
        <taxon>Aphis</taxon>
        <taxon>Aphis</taxon>
    </lineage>
</organism>
<dbReference type="PANTHER" id="PTHR24412">
    <property type="entry name" value="KELCH PROTEIN"/>
    <property type="match status" value="1"/>
</dbReference>
<dbReference type="PROSITE" id="PS50097">
    <property type="entry name" value="BTB"/>
    <property type="match status" value="1"/>
</dbReference>
<reference evidence="5" key="2">
    <citation type="submission" date="2022-10" db="EMBL/GenBank/DDBJ databases">
        <authorList>
            <consortium name="ENA_rothamsted_submissions"/>
            <consortium name="culmorum"/>
            <person name="King R."/>
        </authorList>
    </citation>
    <scope>NUCLEOTIDE SEQUENCE</scope>
</reference>